<feature type="transmembrane region" description="Helical" evidence="5">
    <location>
        <begin position="117"/>
        <end position="135"/>
    </location>
</feature>
<keyword evidence="4 5" id="KW-0472">Membrane</keyword>
<dbReference type="PANTHER" id="PTHR37422:SF13">
    <property type="entry name" value="LIPOPOLYSACCHARIDE BIOSYNTHESIS PROTEIN PA4999-RELATED"/>
    <property type="match status" value="1"/>
</dbReference>
<keyword evidence="7" id="KW-0436">Ligase</keyword>
<feature type="transmembrane region" description="Helical" evidence="5">
    <location>
        <begin position="409"/>
        <end position="427"/>
    </location>
</feature>
<evidence type="ECO:0000256" key="1">
    <source>
        <dbReference type="ARBA" id="ARBA00004141"/>
    </source>
</evidence>
<dbReference type="Proteomes" id="UP000776164">
    <property type="component" value="Unassembled WGS sequence"/>
</dbReference>
<feature type="transmembrane region" description="Helical" evidence="5">
    <location>
        <begin position="85"/>
        <end position="105"/>
    </location>
</feature>
<feature type="domain" description="O-antigen ligase-related" evidence="6">
    <location>
        <begin position="230"/>
        <end position="376"/>
    </location>
</feature>
<feature type="transmembrane region" description="Helical" evidence="5">
    <location>
        <begin position="225"/>
        <end position="242"/>
    </location>
</feature>
<comment type="subcellular location">
    <subcellularLocation>
        <location evidence="1">Membrane</location>
        <topology evidence="1">Multi-pass membrane protein</topology>
    </subcellularLocation>
</comment>
<keyword evidence="2 5" id="KW-0812">Transmembrane</keyword>
<dbReference type="PANTHER" id="PTHR37422">
    <property type="entry name" value="TEICHURONIC ACID BIOSYNTHESIS PROTEIN TUAE"/>
    <property type="match status" value="1"/>
</dbReference>
<name>A0ABS2L855_9MICO</name>
<sequence length="463" mass="50012">MKSSVRSDEPLLYRPAFVAAAEPPSGARARVRFAGFVLFTALGGDAWQSLLGWPAFIALVVGLTIACAVVLVRSHRLSPVRWTRCSKPLAAFLVLCTGSLLWSQYTGATALGVTAQWLAAIAGVTLAVTLTWLEILRALGVALRWLLGLSLLFEVYVGTIIRQPLHALWLFSGGQGVPPEYEWSSAELLNGGPIQGIVGNRNLLAFLALLALIVFAIEGVERTRGAVNSIFWLAVALLAHSLTRSATVLMATVGVAFVLLIALLIRRVPVHKRLVIYPFGILGLAGVAYATITLSDQLFPLLGRGDDLTGRVDIWNTVLNLAWQHPVFGWGWVSYWAPWVEPFKGLIVIDGTEYLQAHNAWVDLFLQLGFVGVFVFGCLIAATTVRCWWMAVDPTPSATVGGRPAPYQAIALLPLLLLAALVIQSLTESRLLVEGNFLLLVLLATKVKLDPLPLGPPPRAVVG</sequence>
<organism evidence="7 8">
    <name type="scientific">Subtercola frigoramans</name>
    <dbReference type="NCBI Taxonomy" id="120298"/>
    <lineage>
        <taxon>Bacteria</taxon>
        <taxon>Bacillati</taxon>
        <taxon>Actinomycetota</taxon>
        <taxon>Actinomycetes</taxon>
        <taxon>Micrococcales</taxon>
        <taxon>Microbacteriaceae</taxon>
        <taxon>Subtercola</taxon>
    </lineage>
</organism>
<evidence type="ECO:0000259" key="6">
    <source>
        <dbReference type="Pfam" id="PF04932"/>
    </source>
</evidence>
<keyword evidence="3 5" id="KW-1133">Transmembrane helix</keyword>
<feature type="transmembrane region" description="Helical" evidence="5">
    <location>
        <begin position="203"/>
        <end position="220"/>
    </location>
</feature>
<keyword evidence="8" id="KW-1185">Reference proteome</keyword>
<dbReference type="Pfam" id="PF04932">
    <property type="entry name" value="Wzy_C"/>
    <property type="match status" value="1"/>
</dbReference>
<evidence type="ECO:0000256" key="3">
    <source>
        <dbReference type="ARBA" id="ARBA00022989"/>
    </source>
</evidence>
<dbReference type="RefSeq" id="WP_205110596.1">
    <property type="nucleotide sequence ID" value="NZ_BAAAHT010000014.1"/>
</dbReference>
<dbReference type="EMBL" id="JAFBBU010000001">
    <property type="protein sequence ID" value="MBM7473277.1"/>
    <property type="molecule type" value="Genomic_DNA"/>
</dbReference>
<dbReference type="GO" id="GO:0016874">
    <property type="term" value="F:ligase activity"/>
    <property type="evidence" value="ECO:0007669"/>
    <property type="project" value="UniProtKB-KW"/>
</dbReference>
<evidence type="ECO:0000313" key="7">
    <source>
        <dbReference type="EMBL" id="MBM7473277.1"/>
    </source>
</evidence>
<evidence type="ECO:0000256" key="2">
    <source>
        <dbReference type="ARBA" id="ARBA00022692"/>
    </source>
</evidence>
<evidence type="ECO:0000256" key="4">
    <source>
        <dbReference type="ARBA" id="ARBA00023136"/>
    </source>
</evidence>
<feature type="transmembrane region" description="Helical" evidence="5">
    <location>
        <begin position="274"/>
        <end position="292"/>
    </location>
</feature>
<comment type="caution">
    <text evidence="7">The sequence shown here is derived from an EMBL/GenBank/DDBJ whole genome shotgun (WGS) entry which is preliminary data.</text>
</comment>
<gene>
    <name evidence="7" type="ORF">JOE66_002911</name>
</gene>
<feature type="transmembrane region" description="Helical" evidence="5">
    <location>
        <begin position="248"/>
        <end position="265"/>
    </location>
</feature>
<proteinExistence type="predicted"/>
<dbReference type="InterPro" id="IPR007016">
    <property type="entry name" value="O-antigen_ligase-rel_domated"/>
</dbReference>
<feature type="transmembrane region" description="Helical" evidence="5">
    <location>
        <begin position="364"/>
        <end position="389"/>
    </location>
</feature>
<dbReference type="InterPro" id="IPR051533">
    <property type="entry name" value="WaaL-like"/>
</dbReference>
<evidence type="ECO:0000256" key="5">
    <source>
        <dbReference type="SAM" id="Phobius"/>
    </source>
</evidence>
<protein>
    <submittedName>
        <fullName evidence="7">O-antigen ligase</fullName>
    </submittedName>
</protein>
<evidence type="ECO:0000313" key="8">
    <source>
        <dbReference type="Proteomes" id="UP000776164"/>
    </source>
</evidence>
<accession>A0ABS2L855</accession>
<feature type="transmembrane region" description="Helical" evidence="5">
    <location>
        <begin position="51"/>
        <end position="73"/>
    </location>
</feature>
<reference evidence="7 8" key="1">
    <citation type="submission" date="2021-01" db="EMBL/GenBank/DDBJ databases">
        <title>Sequencing the genomes of 1000 actinobacteria strains.</title>
        <authorList>
            <person name="Klenk H.-P."/>
        </authorList>
    </citation>
    <scope>NUCLEOTIDE SEQUENCE [LARGE SCALE GENOMIC DNA]</scope>
    <source>
        <strain evidence="7 8">DSM 13057</strain>
    </source>
</reference>
<feature type="transmembrane region" description="Helical" evidence="5">
    <location>
        <begin position="142"/>
        <end position="161"/>
    </location>
</feature>